<keyword evidence="13" id="KW-1185">Reference proteome</keyword>
<comment type="subcellular location">
    <subcellularLocation>
        <location evidence="1">Cytoplasm</location>
    </subcellularLocation>
    <subcellularLocation>
        <location evidence="2">Nucleus</location>
        <location evidence="2">Nucleolus</location>
    </subcellularLocation>
</comment>
<dbReference type="PANTHER" id="PTHR11097">
    <property type="entry name" value="EXOSOME COMPLEX EXONUCLEASE RIBOSOMAL RNA PROCESSING PROTEIN"/>
    <property type="match status" value="1"/>
</dbReference>
<dbReference type="Gene3D" id="3.30.230.70">
    <property type="entry name" value="GHMP Kinase, N-terminal domain"/>
    <property type="match status" value="1"/>
</dbReference>
<evidence type="ECO:0000313" key="13">
    <source>
        <dbReference type="Proteomes" id="UP000664534"/>
    </source>
</evidence>
<protein>
    <recommendedName>
        <fullName evidence="9">Ribosomal RNA-processing protein 43</fullName>
    </recommendedName>
</protein>
<dbReference type="GO" id="GO:0034475">
    <property type="term" value="P:U4 snRNA 3'-end processing"/>
    <property type="evidence" value="ECO:0007669"/>
    <property type="project" value="TreeGrafter"/>
</dbReference>
<evidence type="ECO:0000256" key="4">
    <source>
        <dbReference type="ARBA" id="ARBA00022490"/>
    </source>
</evidence>
<dbReference type="InterPro" id="IPR001247">
    <property type="entry name" value="ExoRNase_PH_dom1"/>
</dbReference>
<dbReference type="SUPFAM" id="SSF54211">
    <property type="entry name" value="Ribosomal protein S5 domain 2-like"/>
    <property type="match status" value="1"/>
</dbReference>
<feature type="compositionally biased region" description="Acidic residues" evidence="10">
    <location>
        <begin position="97"/>
        <end position="112"/>
    </location>
</feature>
<dbReference type="InterPro" id="IPR027408">
    <property type="entry name" value="PNPase/RNase_PH_dom_sf"/>
</dbReference>
<dbReference type="GO" id="GO:0000176">
    <property type="term" value="C:nuclear exosome (RNase complex)"/>
    <property type="evidence" value="ECO:0007669"/>
    <property type="project" value="TreeGrafter"/>
</dbReference>
<dbReference type="Pfam" id="PF01138">
    <property type="entry name" value="RNase_PH"/>
    <property type="match status" value="2"/>
</dbReference>
<dbReference type="GO" id="GO:0034473">
    <property type="term" value="P:U1 snRNA 3'-end processing"/>
    <property type="evidence" value="ECO:0007669"/>
    <property type="project" value="TreeGrafter"/>
</dbReference>
<comment type="similarity">
    <text evidence="3">Belongs to the RNase PH family.</text>
</comment>
<keyword evidence="6" id="KW-0271">Exosome</keyword>
<dbReference type="InterPro" id="IPR020568">
    <property type="entry name" value="Ribosomal_Su5_D2-typ_SF"/>
</dbReference>
<feature type="region of interest" description="Disordered" evidence="10">
    <location>
        <begin position="29"/>
        <end position="54"/>
    </location>
</feature>
<keyword evidence="4" id="KW-0963">Cytoplasm</keyword>
<feature type="domain" description="Exoribonuclease phosphorolytic" evidence="11">
    <location>
        <begin position="48"/>
        <end position="83"/>
    </location>
</feature>
<evidence type="ECO:0000256" key="8">
    <source>
        <dbReference type="ARBA" id="ARBA00023242"/>
    </source>
</evidence>
<evidence type="ECO:0000256" key="10">
    <source>
        <dbReference type="SAM" id="MobiDB-lite"/>
    </source>
</evidence>
<sequence length="382" mass="41228">MTLPTPPQPLTFPALTFAKLAPRPFLTAHLTSPSGPLRPSGRLPSQPRAPTCNAGSLTHANGSAVVRCGDTAAVCGVRAEILKVDDVAGYEGREVEDGGDEDGDEDGEEDEEERRSEEREPKRRRNDRDDLARLMLLVPNIELATGCSPAHLPGGPPSVLAQTLTQRVMRLLLTGDMIGLEPLRIWFRPTEGAAGATGDERIGGDGGEMEARRAGDEDGIAKAEVKAFWVLYIDVLFISLDGNAFDAAWFAILAALRDTLLPRAWWDADREMVLCSDEVAEAGRLVVRDVLVPLSFGVFEGEGMGVGEEGREEGKGRWVLVDMDGFEEGLCREEGTVVVGEGGRVVRIEKSGGLGVGVGEMTGLVELAVKRREEWMRVLGML</sequence>
<gene>
    <name evidence="12" type="ORF">IMSHALPRED_009930</name>
</gene>
<dbReference type="AlphaFoldDB" id="A0A8H3ET06"/>
<evidence type="ECO:0000256" key="2">
    <source>
        <dbReference type="ARBA" id="ARBA00004604"/>
    </source>
</evidence>
<dbReference type="GO" id="GO:0000467">
    <property type="term" value="P:exonucleolytic trimming to generate mature 3'-end of 5.8S rRNA from tricistronic rRNA transcript (SSU-rRNA, 5.8S rRNA, LSU-rRNA)"/>
    <property type="evidence" value="ECO:0007669"/>
    <property type="project" value="TreeGrafter"/>
</dbReference>
<evidence type="ECO:0000259" key="11">
    <source>
        <dbReference type="Pfam" id="PF01138"/>
    </source>
</evidence>
<dbReference type="SUPFAM" id="SSF55666">
    <property type="entry name" value="Ribonuclease PH domain 2-like"/>
    <property type="match status" value="1"/>
</dbReference>
<evidence type="ECO:0000256" key="1">
    <source>
        <dbReference type="ARBA" id="ARBA00004496"/>
    </source>
</evidence>
<dbReference type="GO" id="GO:0016075">
    <property type="term" value="P:rRNA catabolic process"/>
    <property type="evidence" value="ECO:0007669"/>
    <property type="project" value="TreeGrafter"/>
</dbReference>
<organism evidence="12 13">
    <name type="scientific">Imshaugia aleurites</name>
    <dbReference type="NCBI Taxonomy" id="172621"/>
    <lineage>
        <taxon>Eukaryota</taxon>
        <taxon>Fungi</taxon>
        <taxon>Dikarya</taxon>
        <taxon>Ascomycota</taxon>
        <taxon>Pezizomycotina</taxon>
        <taxon>Lecanoromycetes</taxon>
        <taxon>OSLEUM clade</taxon>
        <taxon>Lecanoromycetidae</taxon>
        <taxon>Lecanorales</taxon>
        <taxon>Lecanorineae</taxon>
        <taxon>Parmeliaceae</taxon>
        <taxon>Imshaugia</taxon>
    </lineage>
</organism>
<dbReference type="PANTHER" id="PTHR11097:SF9">
    <property type="entry name" value="EXOSOME COMPLEX COMPONENT RRP43"/>
    <property type="match status" value="1"/>
</dbReference>
<dbReference type="EMBL" id="CAJPDT010000008">
    <property type="protein sequence ID" value="CAF9911118.1"/>
    <property type="molecule type" value="Genomic_DNA"/>
</dbReference>
<dbReference type="GO" id="GO:0071035">
    <property type="term" value="P:nuclear polyadenylation-dependent rRNA catabolic process"/>
    <property type="evidence" value="ECO:0007669"/>
    <property type="project" value="TreeGrafter"/>
</dbReference>
<evidence type="ECO:0000256" key="9">
    <source>
        <dbReference type="ARBA" id="ARBA00030617"/>
    </source>
</evidence>
<evidence type="ECO:0000256" key="7">
    <source>
        <dbReference type="ARBA" id="ARBA00022884"/>
    </source>
</evidence>
<dbReference type="InterPro" id="IPR036345">
    <property type="entry name" value="ExoRNase_PH_dom2_sf"/>
</dbReference>
<feature type="region of interest" description="Disordered" evidence="10">
    <location>
        <begin position="90"/>
        <end position="126"/>
    </location>
</feature>
<accession>A0A8H3ET06</accession>
<dbReference type="OrthoDB" id="45882at2759"/>
<reference evidence="12" key="1">
    <citation type="submission" date="2021-03" db="EMBL/GenBank/DDBJ databases">
        <authorList>
            <person name="Tagirdzhanova G."/>
        </authorList>
    </citation>
    <scope>NUCLEOTIDE SEQUENCE</scope>
</reference>
<evidence type="ECO:0000256" key="3">
    <source>
        <dbReference type="ARBA" id="ARBA00006678"/>
    </source>
</evidence>
<comment type="caution">
    <text evidence="12">The sequence shown here is derived from an EMBL/GenBank/DDBJ whole genome shotgun (WGS) entry which is preliminary data.</text>
</comment>
<feature type="compositionally biased region" description="Basic and acidic residues" evidence="10">
    <location>
        <begin position="113"/>
        <end position="126"/>
    </location>
</feature>
<name>A0A8H3ET06_9LECA</name>
<dbReference type="GO" id="GO:0034476">
    <property type="term" value="P:U5 snRNA 3'-end processing"/>
    <property type="evidence" value="ECO:0007669"/>
    <property type="project" value="TreeGrafter"/>
</dbReference>
<evidence type="ECO:0000256" key="6">
    <source>
        <dbReference type="ARBA" id="ARBA00022835"/>
    </source>
</evidence>
<evidence type="ECO:0000256" key="5">
    <source>
        <dbReference type="ARBA" id="ARBA00022552"/>
    </source>
</evidence>
<keyword evidence="5" id="KW-0698">rRNA processing</keyword>
<dbReference type="GO" id="GO:0005730">
    <property type="term" value="C:nucleolus"/>
    <property type="evidence" value="ECO:0007669"/>
    <property type="project" value="UniProtKB-SubCell"/>
</dbReference>
<dbReference type="GO" id="GO:0071038">
    <property type="term" value="P:TRAMP-dependent tRNA surveillance pathway"/>
    <property type="evidence" value="ECO:0007669"/>
    <property type="project" value="TreeGrafter"/>
</dbReference>
<dbReference type="Proteomes" id="UP000664534">
    <property type="component" value="Unassembled WGS sequence"/>
</dbReference>
<evidence type="ECO:0000313" key="12">
    <source>
        <dbReference type="EMBL" id="CAF9911118.1"/>
    </source>
</evidence>
<dbReference type="GO" id="GO:0000177">
    <property type="term" value="C:cytoplasmic exosome (RNase complex)"/>
    <property type="evidence" value="ECO:0007669"/>
    <property type="project" value="TreeGrafter"/>
</dbReference>
<dbReference type="InterPro" id="IPR050590">
    <property type="entry name" value="Exosome_comp_Rrp42_subfam"/>
</dbReference>
<feature type="domain" description="Exoribonuclease phosphorolytic" evidence="11">
    <location>
        <begin position="126"/>
        <end position="262"/>
    </location>
</feature>
<dbReference type="GO" id="GO:0071028">
    <property type="term" value="P:nuclear mRNA surveillance"/>
    <property type="evidence" value="ECO:0007669"/>
    <property type="project" value="TreeGrafter"/>
</dbReference>
<keyword evidence="8" id="KW-0539">Nucleus</keyword>
<proteinExistence type="inferred from homology"/>
<dbReference type="GO" id="GO:0035925">
    <property type="term" value="F:mRNA 3'-UTR AU-rich region binding"/>
    <property type="evidence" value="ECO:0007669"/>
    <property type="project" value="TreeGrafter"/>
</dbReference>
<keyword evidence="7" id="KW-0694">RNA-binding</keyword>